<dbReference type="Proteomes" id="UP000566813">
    <property type="component" value="Unassembled WGS sequence"/>
</dbReference>
<organism evidence="7 8">
    <name type="scientific">Novosphingobium flavum</name>
    <dbReference type="NCBI Taxonomy" id="1778672"/>
    <lineage>
        <taxon>Bacteria</taxon>
        <taxon>Pseudomonadati</taxon>
        <taxon>Pseudomonadota</taxon>
        <taxon>Alphaproteobacteria</taxon>
        <taxon>Sphingomonadales</taxon>
        <taxon>Sphingomonadaceae</taxon>
        <taxon>Novosphingobium</taxon>
    </lineage>
</organism>
<dbReference type="InterPro" id="IPR017938">
    <property type="entry name" value="Riboflavin_synthase-like_b-brl"/>
</dbReference>
<reference evidence="7 8" key="1">
    <citation type="submission" date="2020-08" db="EMBL/GenBank/DDBJ databases">
        <title>The genome sequence of type strain Novosphingobium flavum NBRC 111647.</title>
        <authorList>
            <person name="Liu Y."/>
        </authorList>
    </citation>
    <scope>NUCLEOTIDE SEQUENCE [LARGE SCALE GENOMIC DNA]</scope>
    <source>
        <strain evidence="7 8">NBRC 111647</strain>
    </source>
</reference>
<dbReference type="InterPro" id="IPR039261">
    <property type="entry name" value="FNR_nucleotide-bd"/>
</dbReference>
<feature type="domain" description="FAD-binding FR-type" evidence="6">
    <location>
        <begin position="194"/>
        <end position="306"/>
    </location>
</feature>
<dbReference type="InterPro" id="IPR017927">
    <property type="entry name" value="FAD-bd_FR_type"/>
</dbReference>
<dbReference type="GO" id="GO:0003958">
    <property type="term" value="F:NADPH-hemoprotein reductase activity"/>
    <property type="evidence" value="ECO:0007669"/>
    <property type="project" value="UniProtKB-EC"/>
</dbReference>
<dbReference type="EC" id="1.6.2.4" evidence="4"/>
<evidence type="ECO:0000256" key="3">
    <source>
        <dbReference type="ARBA" id="ARBA00022982"/>
    </source>
</evidence>
<dbReference type="InterPro" id="IPR029039">
    <property type="entry name" value="Flavoprotein-like_sf"/>
</dbReference>
<dbReference type="InterPro" id="IPR001709">
    <property type="entry name" value="Flavoprot_Pyr_Nucl_cyt_Rdtase"/>
</dbReference>
<evidence type="ECO:0000256" key="1">
    <source>
        <dbReference type="ARBA" id="ARBA00022630"/>
    </source>
</evidence>
<dbReference type="GO" id="GO:0050660">
    <property type="term" value="F:flavin adenine dinucleotide binding"/>
    <property type="evidence" value="ECO:0007669"/>
    <property type="project" value="TreeGrafter"/>
</dbReference>
<dbReference type="SUPFAM" id="SSF52218">
    <property type="entry name" value="Flavoproteins"/>
    <property type="match status" value="1"/>
</dbReference>
<dbReference type="AlphaFoldDB" id="A0A7X1FTL2"/>
<dbReference type="GO" id="GO:0010181">
    <property type="term" value="F:FMN binding"/>
    <property type="evidence" value="ECO:0007669"/>
    <property type="project" value="InterPro"/>
</dbReference>
<comment type="caution">
    <text evidence="7">The sequence shown here is derived from an EMBL/GenBank/DDBJ whole genome shotgun (WGS) entry which is preliminary data.</text>
</comment>
<dbReference type="CDD" id="cd06200">
    <property type="entry name" value="SiR_like1"/>
    <property type="match status" value="1"/>
</dbReference>
<dbReference type="PROSITE" id="PS50902">
    <property type="entry name" value="FLAVODOXIN_LIKE"/>
    <property type="match status" value="1"/>
</dbReference>
<accession>A0A7X1FTL2</accession>
<keyword evidence="8" id="KW-1185">Reference proteome</keyword>
<dbReference type="Gene3D" id="3.40.50.360">
    <property type="match status" value="1"/>
</dbReference>
<dbReference type="InterPro" id="IPR001094">
    <property type="entry name" value="Flavdoxin-like"/>
</dbReference>
<dbReference type="Gene3D" id="3.40.50.80">
    <property type="entry name" value="Nucleotide-binding domain of ferredoxin-NADP reductase (FNR) module"/>
    <property type="match status" value="1"/>
</dbReference>
<dbReference type="Pfam" id="PF00258">
    <property type="entry name" value="Flavodoxin_1"/>
    <property type="match status" value="1"/>
</dbReference>
<dbReference type="PANTHER" id="PTHR19384">
    <property type="entry name" value="NITRIC OXIDE SYNTHASE-RELATED"/>
    <property type="match status" value="1"/>
</dbReference>
<dbReference type="PRINTS" id="PR00369">
    <property type="entry name" value="FLAVODOXIN"/>
</dbReference>
<gene>
    <name evidence="7" type="ORF">H7F51_14470</name>
</gene>
<evidence type="ECO:0000256" key="4">
    <source>
        <dbReference type="ARBA" id="ARBA00023797"/>
    </source>
</evidence>
<dbReference type="SUPFAM" id="SSF63380">
    <property type="entry name" value="Riboflavin synthase domain-like"/>
    <property type="match status" value="1"/>
</dbReference>
<dbReference type="SUPFAM" id="SSF52343">
    <property type="entry name" value="Ferredoxin reductase-like, C-terminal NADP-linked domain"/>
    <property type="match status" value="1"/>
</dbReference>
<dbReference type="EMBL" id="JACLAW010000011">
    <property type="protein sequence ID" value="MBC2666723.1"/>
    <property type="molecule type" value="Genomic_DNA"/>
</dbReference>
<evidence type="ECO:0000313" key="8">
    <source>
        <dbReference type="Proteomes" id="UP000566813"/>
    </source>
</evidence>
<dbReference type="PANTHER" id="PTHR19384:SF17">
    <property type="entry name" value="NADPH--CYTOCHROME P450 REDUCTASE"/>
    <property type="match status" value="1"/>
</dbReference>
<keyword evidence="2" id="KW-0288">FMN</keyword>
<keyword evidence="1" id="KW-0285">Flavoprotein</keyword>
<feature type="domain" description="Flavodoxin-like" evidence="5">
    <location>
        <begin position="43"/>
        <end position="180"/>
    </location>
</feature>
<keyword evidence="3" id="KW-0813">Transport</keyword>
<dbReference type="GO" id="GO:0005829">
    <property type="term" value="C:cytosol"/>
    <property type="evidence" value="ECO:0007669"/>
    <property type="project" value="TreeGrafter"/>
</dbReference>
<dbReference type="PRINTS" id="PR00371">
    <property type="entry name" value="FPNCR"/>
</dbReference>
<sequence length="466" mass="50699">MMPVFFVTGWMMYLKRRRREKEAAAMKVAASGHVATLEGVPEWIVAYASQTGGAERFAWQTAAAFHASGLPAKVIGLDKLELDELENAERALFIVSTHGEGDPPDMARGFLRKIMGEKAALANLHFGVLALGDSAYANFCGFGRKLDAWLNEQGARPLFKRIDVDNLDAAALDEWKSELSHFARTDDMPDWKAPAFERWRLAGRRHLNPGSAGNPAYHIELEPLDGAAADWEAGDLAQILAPADPDRARDYSISSIPADGRVQLLVRQERRTDGTLGVGSGWLTDGAALGGEIAMRLHPHQNFRLGENVDRPLILIGNGTGLAGLRAHLKAKALAGKTGNWLIFGERNAAFDTYYADELEAWQAQGILERVDLVFSRDAVPVALLEAAGGADGETSPDAPPRRYVQDQLRLSGDAVCDWIARGAAIYVCGSLEGMATGVDDALVEILGADALDELTQHGRYRRDVY</sequence>
<evidence type="ECO:0000313" key="7">
    <source>
        <dbReference type="EMBL" id="MBC2666723.1"/>
    </source>
</evidence>
<dbReference type="Gene3D" id="2.40.30.10">
    <property type="entry name" value="Translation factors"/>
    <property type="match status" value="1"/>
</dbReference>
<evidence type="ECO:0000259" key="6">
    <source>
        <dbReference type="PROSITE" id="PS51384"/>
    </source>
</evidence>
<evidence type="ECO:0000256" key="2">
    <source>
        <dbReference type="ARBA" id="ARBA00022643"/>
    </source>
</evidence>
<evidence type="ECO:0000259" key="5">
    <source>
        <dbReference type="PROSITE" id="PS50902"/>
    </source>
</evidence>
<keyword evidence="3" id="KW-0249">Electron transport</keyword>
<dbReference type="InterPro" id="IPR008254">
    <property type="entry name" value="Flavodoxin/NO_synth"/>
</dbReference>
<proteinExistence type="predicted"/>
<dbReference type="PROSITE" id="PS51384">
    <property type="entry name" value="FAD_FR"/>
    <property type="match status" value="1"/>
</dbReference>
<protein>
    <recommendedName>
        <fullName evidence="4">NADPH--hemoprotein reductase</fullName>
        <ecNumber evidence="4">1.6.2.4</ecNumber>
    </recommendedName>
</protein>
<name>A0A7X1FTL2_9SPHN</name>